<dbReference type="Gene3D" id="3.40.50.1820">
    <property type="entry name" value="alpha/beta hydrolase"/>
    <property type="match status" value="1"/>
</dbReference>
<evidence type="ECO:0008006" key="4">
    <source>
        <dbReference type="Google" id="ProtNLM"/>
    </source>
</evidence>
<reference evidence="2 3" key="1">
    <citation type="submission" date="2017-08" db="EMBL/GenBank/DDBJ databases">
        <title>Acidophilic green algal genome provides insights into adaptation to an acidic environment.</title>
        <authorList>
            <person name="Hirooka S."/>
            <person name="Hirose Y."/>
            <person name="Kanesaki Y."/>
            <person name="Higuchi S."/>
            <person name="Fujiwara T."/>
            <person name="Onuma R."/>
            <person name="Era A."/>
            <person name="Ohbayashi R."/>
            <person name="Uzuka A."/>
            <person name="Nozaki H."/>
            <person name="Yoshikawa H."/>
            <person name="Miyagishima S.Y."/>
        </authorList>
    </citation>
    <scope>NUCLEOTIDE SEQUENCE [LARGE SCALE GENOMIC DNA]</scope>
    <source>
        <strain evidence="2 3">NIES-2499</strain>
    </source>
</reference>
<evidence type="ECO:0000256" key="1">
    <source>
        <dbReference type="SAM" id="MobiDB-lite"/>
    </source>
</evidence>
<dbReference type="OrthoDB" id="10034502at2759"/>
<name>A0A250XAS0_9CHLO</name>
<sequence>MEGELLKYSPASEHLAFVSGKYDRHVILIAGLTEGMLGLSYSRPLSKALNNLHWSLVQIQLSSSYSGYGTSCLDTDALEVHMLMQYLRQHHASKSIVLLGHSTGCQIVVRYMQKRSTALADGDACKQALGEEHVFNRMALRDTPPILGTVLQAAVSDREYLCWAHRDFMEAAQGKAEAMIKAGQGDDICCRFSPMGGAPISAFRLLSLYLRFPLGDDDMFSSDLSDEELSTIMSPLSGAGIDDSPAEKHRTTMTPPNAPGPSPATLILLSGSDEYVPPFVDIPVLADRLARAVGPSTKHSVVQGGSHALIGNEKEASDLIAGFVSELSCPT</sequence>
<evidence type="ECO:0000313" key="2">
    <source>
        <dbReference type="EMBL" id="GAX79979.1"/>
    </source>
</evidence>
<accession>A0A250XAS0</accession>
<evidence type="ECO:0000313" key="3">
    <source>
        <dbReference type="Proteomes" id="UP000232323"/>
    </source>
</evidence>
<dbReference type="AlphaFoldDB" id="A0A250XAS0"/>
<proteinExistence type="predicted"/>
<gene>
    <name evidence="2" type="ORF">CEUSTIGMA_g7418.t1</name>
</gene>
<dbReference type="EMBL" id="BEGY01000047">
    <property type="protein sequence ID" value="GAX79979.1"/>
    <property type="molecule type" value="Genomic_DNA"/>
</dbReference>
<dbReference type="InterPro" id="IPR029058">
    <property type="entry name" value="AB_hydrolase_fold"/>
</dbReference>
<feature type="region of interest" description="Disordered" evidence="1">
    <location>
        <begin position="237"/>
        <end position="261"/>
    </location>
</feature>
<dbReference type="InterPro" id="IPR013744">
    <property type="entry name" value="SidJ"/>
</dbReference>
<dbReference type="Proteomes" id="UP000232323">
    <property type="component" value="Unassembled WGS sequence"/>
</dbReference>
<dbReference type="SUPFAM" id="SSF53474">
    <property type="entry name" value="alpha/beta-Hydrolases"/>
    <property type="match status" value="1"/>
</dbReference>
<dbReference type="Pfam" id="PF08538">
    <property type="entry name" value="DUF1749"/>
    <property type="match status" value="1"/>
</dbReference>
<comment type="caution">
    <text evidence="2">The sequence shown here is derived from an EMBL/GenBank/DDBJ whole genome shotgun (WGS) entry which is preliminary data.</text>
</comment>
<organism evidence="2 3">
    <name type="scientific">Chlamydomonas eustigma</name>
    <dbReference type="NCBI Taxonomy" id="1157962"/>
    <lineage>
        <taxon>Eukaryota</taxon>
        <taxon>Viridiplantae</taxon>
        <taxon>Chlorophyta</taxon>
        <taxon>core chlorophytes</taxon>
        <taxon>Chlorophyceae</taxon>
        <taxon>CS clade</taxon>
        <taxon>Chlamydomonadales</taxon>
        <taxon>Chlamydomonadaceae</taxon>
        <taxon>Chlamydomonas</taxon>
    </lineage>
</organism>
<protein>
    <recommendedName>
        <fullName evidence="4">AB hydrolase-1 domain-containing protein</fullName>
    </recommendedName>
</protein>
<dbReference type="PANTHER" id="PTHR31591">
    <property type="entry name" value="UPF0613 PROTEIN PB24D3.06C"/>
    <property type="match status" value="1"/>
</dbReference>
<keyword evidence="3" id="KW-1185">Reference proteome</keyword>
<dbReference type="PANTHER" id="PTHR31591:SF1">
    <property type="entry name" value="UPF0613 PROTEIN PB24D3.06C"/>
    <property type="match status" value="1"/>
</dbReference>